<dbReference type="Proteomes" id="UP000024329">
    <property type="component" value="Unassembled WGS sequence"/>
</dbReference>
<dbReference type="InterPro" id="IPR020845">
    <property type="entry name" value="AMP-binding_CS"/>
</dbReference>
<sequence>MSGPPMLGETPYSAENPVLPLDHLVLRGADADDALVLREGVLSWKDLRTRVSRLAAWLAREVPERGARVATWATKGELTCLMPLAAARAGLVHVPVNPLLKHAQVAHILSDSGALLLIGTPARLKTLEAGDVPADCRQIGEADALSVAAELAGEMLPSEADPDDLAAILYTSGSTGRPKGVMLSHANMWLGAESVAYYLGMARDDRTLAVLPLSFDYGQNQLLSTWYAGGCVVPLDYLMPRDLVKAVERHAITTLAAVPPLWVQVTEMEWPPETAARLRRLTNSGGALTVDLVRRLRALFPQARLFPMYGLTEAFRSTYLDPDLVDTHPTSMGKAIPHAEILIINELGDISQDGEEGELVHCGPLVAQGYWRDPVRTAERYKPAPTASRYGGIAVWSGDRAKREADGLLYFVGRRDAMIKSAGNRISPQEVEEAALATGLVAEAVALGLPDERLGQTVHLVVRASAGSSDAIEELPRKLMQELPNFMQPKVIHWRDSMPTGPNGKLDRTGLAAEIARETAA</sequence>
<dbReference type="Pfam" id="PF00501">
    <property type="entry name" value="AMP-binding"/>
    <property type="match status" value="1"/>
</dbReference>
<dbReference type="STRING" id="158500.BES08_05150"/>
<dbReference type="PANTHER" id="PTHR43767">
    <property type="entry name" value="LONG-CHAIN-FATTY-ACID--COA LIGASE"/>
    <property type="match status" value="1"/>
</dbReference>
<organism evidence="3 4">
    <name type="scientific">Novosphingobium resinovorum</name>
    <dbReference type="NCBI Taxonomy" id="158500"/>
    <lineage>
        <taxon>Bacteria</taxon>
        <taxon>Pseudomonadati</taxon>
        <taxon>Pseudomonadota</taxon>
        <taxon>Alphaproteobacteria</taxon>
        <taxon>Sphingomonadales</taxon>
        <taxon>Sphingomonadaceae</taxon>
        <taxon>Novosphingobium</taxon>
    </lineage>
</organism>
<proteinExistence type="predicted"/>
<dbReference type="SUPFAM" id="SSF56801">
    <property type="entry name" value="Acetyl-CoA synthetase-like"/>
    <property type="match status" value="1"/>
</dbReference>
<dbReference type="Pfam" id="PF13193">
    <property type="entry name" value="AMP-binding_C"/>
    <property type="match status" value="1"/>
</dbReference>
<evidence type="ECO:0000313" key="4">
    <source>
        <dbReference type="Proteomes" id="UP000024329"/>
    </source>
</evidence>
<dbReference type="InterPro" id="IPR045851">
    <property type="entry name" value="AMP-bd_C_sf"/>
</dbReference>
<evidence type="ECO:0000259" key="2">
    <source>
        <dbReference type="Pfam" id="PF13193"/>
    </source>
</evidence>
<dbReference type="PATRIC" id="fig|158500.4.peg.1429"/>
<reference evidence="3 4" key="1">
    <citation type="submission" date="2014-03" db="EMBL/GenBank/DDBJ databases">
        <title>Whole genome sequence of Novosphingobium resinovorum KF1.</title>
        <authorList>
            <person name="Gan H.M."/>
            <person name="Gan H.Y."/>
            <person name="Chew T.H."/>
            <person name="Savka M.A."/>
        </authorList>
    </citation>
    <scope>NUCLEOTIDE SEQUENCE [LARGE SCALE GENOMIC DNA]</scope>
    <source>
        <strain evidence="3 4">KF1</strain>
    </source>
</reference>
<evidence type="ECO:0000313" key="3">
    <source>
        <dbReference type="EMBL" id="EZP83284.1"/>
    </source>
</evidence>
<name>A0A031K260_9SPHN</name>
<protein>
    <submittedName>
        <fullName evidence="3">AMP-binding protein</fullName>
    </submittedName>
</protein>
<dbReference type="eggNOG" id="COG0318">
    <property type="taxonomic scope" value="Bacteria"/>
</dbReference>
<dbReference type="InterPro" id="IPR025110">
    <property type="entry name" value="AMP-bd_C"/>
</dbReference>
<accession>A0A031K260</accession>
<dbReference type="NCBIfam" id="TIGR03098">
    <property type="entry name" value="ligase_PEP_1"/>
    <property type="match status" value="1"/>
</dbReference>
<dbReference type="RefSeq" id="WP_236727316.1">
    <property type="nucleotide sequence ID" value="NZ_JFYZ01000003.1"/>
</dbReference>
<dbReference type="PROSITE" id="PS00455">
    <property type="entry name" value="AMP_BINDING"/>
    <property type="match status" value="1"/>
</dbReference>
<comment type="caution">
    <text evidence="3">The sequence shown here is derived from an EMBL/GenBank/DDBJ whole genome shotgun (WGS) entry which is preliminary data.</text>
</comment>
<dbReference type="InterPro" id="IPR000873">
    <property type="entry name" value="AMP-dep_synth/lig_dom"/>
</dbReference>
<feature type="domain" description="AMP-binding enzyme C-terminal" evidence="2">
    <location>
        <begin position="430"/>
        <end position="505"/>
    </location>
</feature>
<dbReference type="PANTHER" id="PTHR43767:SF1">
    <property type="entry name" value="NONRIBOSOMAL PEPTIDE SYNTHASE PES1 (EUROFUNG)-RELATED"/>
    <property type="match status" value="1"/>
</dbReference>
<evidence type="ECO:0000259" key="1">
    <source>
        <dbReference type="Pfam" id="PF00501"/>
    </source>
</evidence>
<dbReference type="InterPro" id="IPR020459">
    <property type="entry name" value="AMP-binding"/>
</dbReference>
<gene>
    <name evidence="3" type="ORF">BV97_01394</name>
</gene>
<dbReference type="GO" id="GO:0016878">
    <property type="term" value="F:acid-thiol ligase activity"/>
    <property type="evidence" value="ECO:0007669"/>
    <property type="project" value="UniProtKB-ARBA"/>
</dbReference>
<dbReference type="PRINTS" id="PR00154">
    <property type="entry name" value="AMPBINDING"/>
</dbReference>
<feature type="domain" description="AMP-dependent synthetase/ligase" evidence="1">
    <location>
        <begin position="34"/>
        <end position="371"/>
    </location>
</feature>
<dbReference type="EMBL" id="JFYZ01000003">
    <property type="protein sequence ID" value="EZP83284.1"/>
    <property type="molecule type" value="Genomic_DNA"/>
</dbReference>
<dbReference type="Gene3D" id="3.40.50.12780">
    <property type="entry name" value="N-terminal domain of ligase-like"/>
    <property type="match status" value="1"/>
</dbReference>
<dbReference type="InterPro" id="IPR017529">
    <property type="entry name" value="AcylCoA_ligase_PEP_1"/>
</dbReference>
<dbReference type="InterPro" id="IPR042099">
    <property type="entry name" value="ANL_N_sf"/>
</dbReference>
<dbReference type="AlphaFoldDB" id="A0A031K260"/>
<dbReference type="InterPro" id="IPR050237">
    <property type="entry name" value="ATP-dep_AMP-bd_enzyme"/>
</dbReference>
<dbReference type="Gene3D" id="3.30.300.30">
    <property type="match status" value="1"/>
</dbReference>